<proteinExistence type="predicted"/>
<dbReference type="Proteomes" id="UP001209854">
    <property type="component" value="Unassembled WGS sequence"/>
</dbReference>
<gene>
    <name evidence="1" type="ORF">NX722_13485</name>
</gene>
<organism evidence="1 2">
    <name type="scientific">Endozoicomonas gorgoniicola</name>
    <dbReference type="NCBI Taxonomy" id="1234144"/>
    <lineage>
        <taxon>Bacteria</taxon>
        <taxon>Pseudomonadati</taxon>
        <taxon>Pseudomonadota</taxon>
        <taxon>Gammaproteobacteria</taxon>
        <taxon>Oceanospirillales</taxon>
        <taxon>Endozoicomonadaceae</taxon>
        <taxon>Endozoicomonas</taxon>
    </lineage>
</organism>
<keyword evidence="2" id="KW-1185">Reference proteome</keyword>
<dbReference type="RefSeq" id="WP_262568438.1">
    <property type="nucleotide sequence ID" value="NZ_JAPFCC010000001.1"/>
</dbReference>
<dbReference type="EMBL" id="JAPFCC010000001">
    <property type="protein sequence ID" value="MCW7553620.1"/>
    <property type="molecule type" value="Genomic_DNA"/>
</dbReference>
<evidence type="ECO:0000313" key="1">
    <source>
        <dbReference type="EMBL" id="MCW7553620.1"/>
    </source>
</evidence>
<sequence>MKFQLNCLDSVHMISALVTKAYRRTGNKFFVSWCGSKGYLSHLEISAEGSQAEDTNRVWAHELFTKKGSFRKRTLIVSYCHESGVHLVVK</sequence>
<name>A0ABT3MW80_9GAMM</name>
<reference evidence="1 2" key="1">
    <citation type="submission" date="2022-10" db="EMBL/GenBank/DDBJ databases">
        <title>High-quality genome sequences of two octocoral-associated bacteria, Endozoicomonas euniceicola EF212 and Endozoicomonas gorgoniicola PS125.</title>
        <authorList>
            <person name="Chiou Y.-J."/>
            <person name="Chen Y.-H."/>
        </authorList>
    </citation>
    <scope>NUCLEOTIDE SEQUENCE [LARGE SCALE GENOMIC DNA]</scope>
    <source>
        <strain evidence="1 2">PS125</strain>
    </source>
</reference>
<accession>A0ABT3MW80</accession>
<comment type="caution">
    <text evidence="1">The sequence shown here is derived from an EMBL/GenBank/DDBJ whole genome shotgun (WGS) entry which is preliminary data.</text>
</comment>
<protein>
    <submittedName>
        <fullName evidence="1">Uncharacterized protein</fullName>
    </submittedName>
</protein>
<evidence type="ECO:0000313" key="2">
    <source>
        <dbReference type="Proteomes" id="UP001209854"/>
    </source>
</evidence>